<keyword evidence="1" id="KW-0812">Transmembrane</keyword>
<proteinExistence type="predicted"/>
<evidence type="ECO:0000313" key="3">
    <source>
        <dbReference type="Proteomes" id="UP000678393"/>
    </source>
</evidence>
<keyword evidence="1" id="KW-0472">Membrane</keyword>
<keyword evidence="1" id="KW-1133">Transmembrane helix</keyword>
<keyword evidence="3" id="KW-1185">Reference proteome</keyword>
<dbReference type="AlphaFoldDB" id="A0A8S3YW04"/>
<sequence length="187" mass="20940">DPKTRFQSAVASTSMQNVVTTTMKHCSLDKQLSVASSSCLSPPVYLGGASSSVSFSKHSLLLFHRGDRLSKDEEAFRKGFEEGLKTKLSHELSDLRDQQNSISHSLDHMMDRVEQSQLEEEEPSRLESTLSVVSKFGGYMLRYDWRSSKNIVRNLAGVLFVFLACLIVFLSPPLSTIDVKHFTKPPQ</sequence>
<dbReference type="EMBL" id="CAJHNH020000731">
    <property type="protein sequence ID" value="CAG5119531.1"/>
    <property type="molecule type" value="Genomic_DNA"/>
</dbReference>
<comment type="caution">
    <text evidence="2">The sequence shown here is derived from an EMBL/GenBank/DDBJ whole genome shotgun (WGS) entry which is preliminary data.</text>
</comment>
<dbReference type="OrthoDB" id="10062605at2759"/>
<organism evidence="2 3">
    <name type="scientific">Candidula unifasciata</name>
    <dbReference type="NCBI Taxonomy" id="100452"/>
    <lineage>
        <taxon>Eukaryota</taxon>
        <taxon>Metazoa</taxon>
        <taxon>Spiralia</taxon>
        <taxon>Lophotrochozoa</taxon>
        <taxon>Mollusca</taxon>
        <taxon>Gastropoda</taxon>
        <taxon>Heterobranchia</taxon>
        <taxon>Euthyneura</taxon>
        <taxon>Panpulmonata</taxon>
        <taxon>Eupulmonata</taxon>
        <taxon>Stylommatophora</taxon>
        <taxon>Helicina</taxon>
        <taxon>Helicoidea</taxon>
        <taxon>Geomitridae</taxon>
        <taxon>Candidula</taxon>
    </lineage>
</organism>
<evidence type="ECO:0000313" key="2">
    <source>
        <dbReference type="EMBL" id="CAG5119531.1"/>
    </source>
</evidence>
<feature type="transmembrane region" description="Helical" evidence="1">
    <location>
        <begin position="151"/>
        <end position="170"/>
    </location>
</feature>
<evidence type="ECO:0000256" key="1">
    <source>
        <dbReference type="SAM" id="Phobius"/>
    </source>
</evidence>
<accession>A0A8S3YW04</accession>
<name>A0A8S3YW04_9EUPU</name>
<gene>
    <name evidence="2" type="ORF">CUNI_LOCUS5089</name>
</gene>
<dbReference type="Proteomes" id="UP000678393">
    <property type="component" value="Unassembled WGS sequence"/>
</dbReference>
<protein>
    <submittedName>
        <fullName evidence="2">Uncharacterized protein</fullName>
    </submittedName>
</protein>
<feature type="non-terminal residue" evidence="2">
    <location>
        <position position="187"/>
    </location>
</feature>
<reference evidence="2" key="1">
    <citation type="submission" date="2021-04" db="EMBL/GenBank/DDBJ databases">
        <authorList>
            <consortium name="Molecular Ecology Group"/>
        </authorList>
    </citation>
    <scope>NUCLEOTIDE SEQUENCE</scope>
</reference>